<evidence type="ECO:0000259" key="8">
    <source>
        <dbReference type="Pfam" id="PF12770"/>
    </source>
</evidence>
<dbReference type="CDD" id="cd06421">
    <property type="entry name" value="CESA_CelA_like"/>
    <property type="match status" value="1"/>
</dbReference>
<keyword evidence="4 7" id="KW-0812">Transmembrane</keyword>
<dbReference type="InterPro" id="IPR050321">
    <property type="entry name" value="Glycosyltr_2/OpgH_subfam"/>
</dbReference>
<dbReference type="Proteomes" id="UP001519309">
    <property type="component" value="Unassembled WGS sequence"/>
</dbReference>
<dbReference type="InterPro" id="IPR029044">
    <property type="entry name" value="Nucleotide-diphossugar_trans"/>
</dbReference>
<evidence type="ECO:0000256" key="3">
    <source>
        <dbReference type="ARBA" id="ARBA00022679"/>
    </source>
</evidence>
<feature type="domain" description="Glycosyltransferase 2-like" evidence="9">
    <location>
        <begin position="231"/>
        <end position="419"/>
    </location>
</feature>
<name>A0ABS4LK95_9ACTN</name>
<dbReference type="Pfam" id="PF12770">
    <property type="entry name" value="CHAT"/>
    <property type="match status" value="1"/>
</dbReference>
<evidence type="ECO:0000256" key="5">
    <source>
        <dbReference type="ARBA" id="ARBA00022989"/>
    </source>
</evidence>
<keyword evidence="5 7" id="KW-1133">Transmembrane helix</keyword>
<sequence length="1122" mass="123303">MGRFRRIKKTLPRYDYEHYSRLAGPLTQPDPNKPYKVRYRSLLSQEPHRIRAALMLGAAPLLSLVLFGWLLQPEHWIERDYPAFGFLPVLDVVMLVSIGLIEFFRCMNVLSNAHATLVARDPVPVVPETGTSVAFITTYVPGKEPLEMVTKTLEAAVRLRHQGLLHIWLLDEGDDAEVKAVCARLGVHHFSRKGVEKWNQPKGPFRAKTKHGNYNAWLEAHGDDYDFFASVDTDHVPLPNYLERMLGFFRDPDVGFVTGPQVYGNYDNLITKAAESQQFLFHALTQRAGNFYGAPMFVGTSNAVRIKALKQIGGLYDSITEDMATGFEIHRHRNPATNRKWKSVYTPDVLAVGEGPSAWTDFFTQQMRWSRGTYETILKQYWKGWFSLPPGKLFNYTMMIIFYPMSALNWILAALSCALYLSLGASGVNIDPTVWLVLYGNASTLQIGLYIWNRQHNVSPHEPEGSGGVAGMVMSALSAPIYARSLMDTVLRRKSTFVVTPKGDSASPDTLFGTFRIHLFFILVFGGSIAAGFTLGHSQPAIVTWATIALLITASPIFAWRYSLRKAKNAGAAGDPTRSLSHRDSVFDDPMTGVENVWSVSQQDFTSHGPDTSVRNVFGPRGGNASVPPDEPHGVAPAEPCEPRGLTVELAEQAPPGREVPLQVQVTQGSGDVGVALRAFHIPMDGARLTIAVHAPGLLALGDLQQELVVLPGRDSDVLRFGLRTMTTGLHTVTVRAFRAGTFLGELRTQISVQEDVPARDGPTRSAPLTTLAFDPGEVTLQVLRGADGAYSFQLLSETTYAPESFRLLAGDTHEARERIYDELRRTAASTGPDGRGDQEQARRRLRNLGVQLWATAVPDAVRRQFWHEAGRVTALTVLGEHDIVPWELLYPLDGQQEGEGFLAEWMPVVRRVFGQDRVRALSLGRAAFVVPPGSPPEANREIAALRARLGTAVTDGGTLTHRGSVSDLIEDGFAGLLHFACHNTFTSAGSRVAMADGPFDPIDLAYATQSGALRATHPLVFFNACRSAGEINWFSTALGWAPQFLRAGAGAFVGTLWPVRSDSALHFADHFYDHLVTRGRTLGQASLDARRATRQQGGDPTWLAYAVYGSPAARAASSQKA</sequence>
<feature type="transmembrane region" description="Helical" evidence="7">
    <location>
        <begin position="433"/>
        <end position="452"/>
    </location>
</feature>
<feature type="domain" description="CHAT" evidence="8">
    <location>
        <begin position="884"/>
        <end position="1098"/>
    </location>
</feature>
<dbReference type="EMBL" id="JAGGLP010000001">
    <property type="protein sequence ID" value="MBP2047815.1"/>
    <property type="molecule type" value="Genomic_DNA"/>
</dbReference>
<feature type="transmembrane region" description="Helical" evidence="7">
    <location>
        <begin position="400"/>
        <end position="421"/>
    </location>
</feature>
<proteinExistence type="predicted"/>
<keyword evidence="2" id="KW-0328">Glycosyltransferase</keyword>
<dbReference type="SUPFAM" id="SSF53448">
    <property type="entry name" value="Nucleotide-diphospho-sugar transferases"/>
    <property type="match status" value="1"/>
</dbReference>
<feature type="transmembrane region" description="Helical" evidence="7">
    <location>
        <begin position="542"/>
        <end position="560"/>
    </location>
</feature>
<feature type="transmembrane region" description="Helical" evidence="7">
    <location>
        <begin position="517"/>
        <end position="536"/>
    </location>
</feature>
<dbReference type="PANTHER" id="PTHR43867">
    <property type="entry name" value="CELLULOSE SYNTHASE CATALYTIC SUBUNIT A [UDP-FORMING]"/>
    <property type="match status" value="1"/>
</dbReference>
<dbReference type="Gene3D" id="3.90.550.10">
    <property type="entry name" value="Spore Coat Polysaccharide Biosynthesis Protein SpsA, Chain A"/>
    <property type="match status" value="1"/>
</dbReference>
<keyword evidence="6 7" id="KW-0472">Membrane</keyword>
<feature type="transmembrane region" description="Helical" evidence="7">
    <location>
        <begin position="83"/>
        <end position="104"/>
    </location>
</feature>
<evidence type="ECO:0000256" key="2">
    <source>
        <dbReference type="ARBA" id="ARBA00022676"/>
    </source>
</evidence>
<evidence type="ECO:0000259" key="9">
    <source>
        <dbReference type="Pfam" id="PF13632"/>
    </source>
</evidence>
<dbReference type="Pfam" id="PF13632">
    <property type="entry name" value="Glyco_trans_2_3"/>
    <property type="match status" value="1"/>
</dbReference>
<keyword evidence="11" id="KW-1185">Reference proteome</keyword>
<evidence type="ECO:0000313" key="11">
    <source>
        <dbReference type="Proteomes" id="UP001519309"/>
    </source>
</evidence>
<organism evidence="10 11">
    <name type="scientific">Streptomyces griseochromogenes</name>
    <dbReference type="NCBI Taxonomy" id="68214"/>
    <lineage>
        <taxon>Bacteria</taxon>
        <taxon>Bacillati</taxon>
        <taxon>Actinomycetota</taxon>
        <taxon>Actinomycetes</taxon>
        <taxon>Kitasatosporales</taxon>
        <taxon>Streptomycetaceae</taxon>
        <taxon>Streptomyces</taxon>
    </lineage>
</organism>
<evidence type="ECO:0000256" key="1">
    <source>
        <dbReference type="ARBA" id="ARBA00004141"/>
    </source>
</evidence>
<keyword evidence="3" id="KW-0808">Transferase</keyword>
<reference evidence="10 11" key="1">
    <citation type="submission" date="2021-03" db="EMBL/GenBank/DDBJ databases">
        <title>Genomic Encyclopedia of Type Strains, Phase IV (KMG-IV): sequencing the most valuable type-strain genomes for metagenomic binning, comparative biology and taxonomic classification.</title>
        <authorList>
            <person name="Goeker M."/>
        </authorList>
    </citation>
    <scope>NUCLEOTIDE SEQUENCE [LARGE SCALE GENOMIC DNA]</scope>
    <source>
        <strain evidence="10 11">DSM 40499</strain>
    </source>
</reference>
<gene>
    <name evidence="10" type="ORF">J2Z21_000737</name>
</gene>
<dbReference type="InterPro" id="IPR024983">
    <property type="entry name" value="CHAT_dom"/>
</dbReference>
<evidence type="ECO:0000256" key="4">
    <source>
        <dbReference type="ARBA" id="ARBA00022692"/>
    </source>
</evidence>
<dbReference type="PANTHER" id="PTHR43867:SF2">
    <property type="entry name" value="CELLULOSE SYNTHASE CATALYTIC SUBUNIT A [UDP-FORMING]"/>
    <property type="match status" value="1"/>
</dbReference>
<accession>A0ABS4LK95</accession>
<comment type="subcellular location">
    <subcellularLocation>
        <location evidence="1">Membrane</location>
        <topology evidence="1">Multi-pass membrane protein</topology>
    </subcellularLocation>
</comment>
<feature type="transmembrane region" description="Helical" evidence="7">
    <location>
        <begin position="50"/>
        <end position="71"/>
    </location>
</feature>
<evidence type="ECO:0008006" key="12">
    <source>
        <dbReference type="Google" id="ProtNLM"/>
    </source>
</evidence>
<evidence type="ECO:0000256" key="6">
    <source>
        <dbReference type="ARBA" id="ARBA00023136"/>
    </source>
</evidence>
<protein>
    <recommendedName>
        <fullName evidence="12">Glycosyl transferase</fullName>
    </recommendedName>
</protein>
<dbReference type="InterPro" id="IPR001173">
    <property type="entry name" value="Glyco_trans_2-like"/>
</dbReference>
<evidence type="ECO:0000256" key="7">
    <source>
        <dbReference type="SAM" id="Phobius"/>
    </source>
</evidence>
<evidence type="ECO:0000313" key="10">
    <source>
        <dbReference type="EMBL" id="MBP2047815.1"/>
    </source>
</evidence>
<comment type="caution">
    <text evidence="10">The sequence shown here is derived from an EMBL/GenBank/DDBJ whole genome shotgun (WGS) entry which is preliminary data.</text>
</comment>